<organism evidence="2 3">
    <name type="scientific">Streptomyces lutosisoli</name>
    <dbReference type="NCBI Taxonomy" id="2665721"/>
    <lineage>
        <taxon>Bacteria</taxon>
        <taxon>Bacillati</taxon>
        <taxon>Actinomycetota</taxon>
        <taxon>Actinomycetes</taxon>
        <taxon>Kitasatosporales</taxon>
        <taxon>Streptomycetaceae</taxon>
        <taxon>Streptomyces</taxon>
    </lineage>
</organism>
<protein>
    <submittedName>
        <fullName evidence="2">Uncharacterized protein</fullName>
    </submittedName>
</protein>
<evidence type="ECO:0000256" key="1">
    <source>
        <dbReference type="SAM" id="Phobius"/>
    </source>
</evidence>
<keyword evidence="1" id="KW-0812">Transmembrane</keyword>
<feature type="transmembrane region" description="Helical" evidence="1">
    <location>
        <begin position="54"/>
        <end position="74"/>
    </location>
</feature>
<keyword evidence="1" id="KW-1133">Transmembrane helix</keyword>
<sequence length="230" mass="25431">MSRTTARAIRIRLGVTPDAGSWCTIGKIPEPPSDVREAAGAGALRPAFMRPLNVLGLALGGPFILVLMLLALIVTCGQALNNWLATGEERERARAEDLDITRRDEAIVELGLDKTFDGDWNGAAAKFLLRWYSHSSHHQRFVVLSEGRILLAAPPKRVSIRREDRMRVVAEIPAGEAVLEDLLPAYGNNKLRIRFADGSWLALTTEEMRSDLHKYLMRHPQTGEVSSAEA</sequence>
<evidence type="ECO:0000313" key="3">
    <source>
        <dbReference type="Proteomes" id="UP001596957"/>
    </source>
</evidence>
<proteinExistence type="predicted"/>
<reference evidence="3" key="1">
    <citation type="journal article" date="2019" name="Int. J. Syst. Evol. Microbiol.">
        <title>The Global Catalogue of Microorganisms (GCM) 10K type strain sequencing project: providing services to taxonomists for standard genome sequencing and annotation.</title>
        <authorList>
            <consortium name="The Broad Institute Genomics Platform"/>
            <consortium name="The Broad Institute Genome Sequencing Center for Infectious Disease"/>
            <person name="Wu L."/>
            <person name="Ma J."/>
        </authorList>
    </citation>
    <scope>NUCLEOTIDE SEQUENCE [LARGE SCALE GENOMIC DNA]</scope>
    <source>
        <strain evidence="3">CGMCC 4.7198</strain>
    </source>
</reference>
<accession>A0ABW2VEP2</accession>
<dbReference type="RefSeq" id="WP_381246871.1">
    <property type="nucleotide sequence ID" value="NZ_JBHTBI010000001.1"/>
</dbReference>
<keyword evidence="1" id="KW-0472">Membrane</keyword>
<comment type="caution">
    <text evidence="2">The sequence shown here is derived from an EMBL/GenBank/DDBJ whole genome shotgun (WGS) entry which is preliminary data.</text>
</comment>
<dbReference type="EMBL" id="JBHTEC010000001">
    <property type="protein sequence ID" value="MFD0282192.1"/>
    <property type="molecule type" value="Genomic_DNA"/>
</dbReference>
<name>A0ABW2VEP2_9ACTN</name>
<keyword evidence="3" id="KW-1185">Reference proteome</keyword>
<dbReference type="Proteomes" id="UP001596957">
    <property type="component" value="Unassembled WGS sequence"/>
</dbReference>
<gene>
    <name evidence="2" type="ORF">ACFQZP_10920</name>
</gene>
<evidence type="ECO:0000313" key="2">
    <source>
        <dbReference type="EMBL" id="MFD0282192.1"/>
    </source>
</evidence>